<dbReference type="Proteomes" id="UP000635726">
    <property type="component" value="Unassembled WGS sequence"/>
</dbReference>
<protein>
    <submittedName>
        <fullName evidence="1">Uncharacterized protein</fullName>
    </submittedName>
</protein>
<reference evidence="1" key="1">
    <citation type="journal article" date="2014" name="Int. J. Syst. Evol. Microbiol.">
        <title>Complete genome sequence of Corynebacterium casei LMG S-19264T (=DSM 44701T), isolated from a smear-ripened cheese.</title>
        <authorList>
            <consortium name="US DOE Joint Genome Institute (JGI-PGF)"/>
            <person name="Walter F."/>
            <person name="Albersmeier A."/>
            <person name="Kalinowski J."/>
            <person name="Ruckert C."/>
        </authorList>
    </citation>
    <scope>NUCLEOTIDE SEQUENCE</scope>
    <source>
        <strain evidence="1">JCM 14371</strain>
    </source>
</reference>
<proteinExistence type="predicted"/>
<keyword evidence="2" id="KW-1185">Reference proteome</keyword>
<sequence>MRYRADVLLLNSDQVDVPLGEFDSATEARTACSRHSNSKDTLVWHRLWDGAWTAHQEPRWYRVQQIEDNSTSPDK</sequence>
<reference evidence="1" key="2">
    <citation type="submission" date="2020-09" db="EMBL/GenBank/DDBJ databases">
        <authorList>
            <person name="Sun Q."/>
            <person name="Ohkuma M."/>
        </authorList>
    </citation>
    <scope>NUCLEOTIDE SEQUENCE</scope>
    <source>
        <strain evidence="1">JCM 14371</strain>
    </source>
</reference>
<comment type="caution">
    <text evidence="1">The sequence shown here is derived from an EMBL/GenBank/DDBJ whole genome shotgun (WGS) entry which is preliminary data.</text>
</comment>
<gene>
    <name evidence="1" type="ORF">GCM10008939_06810</name>
</gene>
<dbReference type="EMBL" id="BMOE01000001">
    <property type="protein sequence ID" value="GGJ65492.1"/>
    <property type="molecule type" value="Genomic_DNA"/>
</dbReference>
<organism evidence="1 2">
    <name type="scientific">Deinococcus aquiradiocola</name>
    <dbReference type="NCBI Taxonomy" id="393059"/>
    <lineage>
        <taxon>Bacteria</taxon>
        <taxon>Thermotogati</taxon>
        <taxon>Deinococcota</taxon>
        <taxon>Deinococci</taxon>
        <taxon>Deinococcales</taxon>
        <taxon>Deinococcaceae</taxon>
        <taxon>Deinococcus</taxon>
    </lineage>
</organism>
<dbReference type="AlphaFoldDB" id="A0A917UL86"/>
<accession>A0A917UL86</accession>
<evidence type="ECO:0000313" key="2">
    <source>
        <dbReference type="Proteomes" id="UP000635726"/>
    </source>
</evidence>
<name>A0A917UL86_9DEIO</name>
<evidence type="ECO:0000313" key="1">
    <source>
        <dbReference type="EMBL" id="GGJ65492.1"/>
    </source>
</evidence>